<protein>
    <submittedName>
        <fullName evidence="4">Methyl-accepting chemotaxis protein</fullName>
    </submittedName>
</protein>
<evidence type="ECO:0000313" key="4">
    <source>
        <dbReference type="EMBL" id="PPK75002.1"/>
    </source>
</evidence>
<gene>
    <name evidence="4" type="ORF">B0F87_107245</name>
</gene>
<keyword evidence="3" id="KW-0472">Membrane</keyword>
<dbReference type="AlphaFoldDB" id="A0A2S6HC33"/>
<keyword evidence="1" id="KW-0175">Coiled coil</keyword>
<accession>A0A2S6HC33</accession>
<dbReference type="Proteomes" id="UP000240010">
    <property type="component" value="Unassembled WGS sequence"/>
</dbReference>
<feature type="region of interest" description="Disordered" evidence="2">
    <location>
        <begin position="369"/>
        <end position="389"/>
    </location>
</feature>
<proteinExistence type="predicted"/>
<evidence type="ECO:0000256" key="2">
    <source>
        <dbReference type="SAM" id="MobiDB-lite"/>
    </source>
</evidence>
<dbReference type="RefSeq" id="WP_104429500.1">
    <property type="nucleotide sequence ID" value="NZ_PTIZ01000007.1"/>
</dbReference>
<organism evidence="4 5">
    <name type="scientific">Methylobacter tundripaludum</name>
    <dbReference type="NCBI Taxonomy" id="173365"/>
    <lineage>
        <taxon>Bacteria</taxon>
        <taxon>Pseudomonadati</taxon>
        <taxon>Pseudomonadota</taxon>
        <taxon>Gammaproteobacteria</taxon>
        <taxon>Methylococcales</taxon>
        <taxon>Methylococcaceae</taxon>
        <taxon>Methylobacter</taxon>
    </lineage>
</organism>
<name>A0A2S6HC33_9GAMM</name>
<evidence type="ECO:0000313" key="5">
    <source>
        <dbReference type="Proteomes" id="UP000240010"/>
    </source>
</evidence>
<feature type="transmembrane region" description="Helical" evidence="3">
    <location>
        <begin position="37"/>
        <end position="59"/>
    </location>
</feature>
<dbReference type="Gene3D" id="1.10.287.950">
    <property type="entry name" value="Methyl-accepting chemotaxis protein"/>
    <property type="match status" value="1"/>
</dbReference>
<feature type="coiled-coil region" evidence="1">
    <location>
        <begin position="289"/>
        <end position="347"/>
    </location>
</feature>
<comment type="caution">
    <text evidence="4">The sequence shown here is derived from an EMBL/GenBank/DDBJ whole genome shotgun (WGS) entry which is preliminary data.</text>
</comment>
<keyword evidence="3" id="KW-0812">Transmembrane</keyword>
<sequence length="389" mass="43239">MRHGQNNIDTQFLYGSLPALPVILSGIIMVWQSGATLYSVVISLLLALCGIGSGLFLWYRHVNQLTQINSRWEQDEIGKIDTVAAYTTELERLLLTISPILSQHVMVSREHTEQEIISLTSRFADMVGELQLIVDSADNTLDGQHYHLDNVITTSRELLQPVLEVLKQAHKADHDVLGELQKLSGHMSGLNAMSTEIHNLTGRINRLALSATNEASLADGFEVVQNDARKLADDFLQIDQRLGSQVNDTIAAVTAALKIAENAAQADDSTLFQAEANIEQTLSHLSLALAHYRDNASTLRNNAEQIRGEINNVLVALQFQDRVSQILMQVENNLLNLQKTIEKIQEQGSNRDGNMLRVDEAVEHIEENYKSVSSRPDHAPDSSDELTFF</sequence>
<keyword evidence="3" id="KW-1133">Transmembrane helix</keyword>
<feature type="compositionally biased region" description="Basic and acidic residues" evidence="2">
    <location>
        <begin position="369"/>
        <end position="381"/>
    </location>
</feature>
<dbReference type="SUPFAM" id="SSF58104">
    <property type="entry name" value="Methyl-accepting chemotaxis protein (MCP) signaling domain"/>
    <property type="match status" value="1"/>
</dbReference>
<reference evidence="4 5" key="1">
    <citation type="submission" date="2018-02" db="EMBL/GenBank/DDBJ databases">
        <title>Subsurface microbial communities from deep shales in Ohio and West Virginia, USA.</title>
        <authorList>
            <person name="Wrighton K."/>
        </authorList>
    </citation>
    <scope>NUCLEOTIDE SEQUENCE [LARGE SCALE GENOMIC DNA]</scope>
    <source>
        <strain evidence="4 5">OWC-DMM</strain>
    </source>
</reference>
<evidence type="ECO:0000256" key="1">
    <source>
        <dbReference type="SAM" id="Coils"/>
    </source>
</evidence>
<evidence type="ECO:0000256" key="3">
    <source>
        <dbReference type="SAM" id="Phobius"/>
    </source>
</evidence>
<feature type="transmembrane region" description="Helical" evidence="3">
    <location>
        <begin position="12"/>
        <end position="31"/>
    </location>
</feature>
<dbReference type="EMBL" id="PTIZ01000007">
    <property type="protein sequence ID" value="PPK75002.1"/>
    <property type="molecule type" value="Genomic_DNA"/>
</dbReference>